<evidence type="ECO:0000256" key="5">
    <source>
        <dbReference type="ARBA" id="ARBA00022741"/>
    </source>
</evidence>
<dbReference type="SMART" id="SM00491">
    <property type="entry name" value="HELICc2"/>
    <property type="match status" value="1"/>
</dbReference>
<dbReference type="SUPFAM" id="SSF53098">
    <property type="entry name" value="Ribonuclease H-like"/>
    <property type="match status" value="1"/>
</dbReference>
<evidence type="ECO:0000256" key="11">
    <source>
        <dbReference type="RuleBase" id="RU364106"/>
    </source>
</evidence>
<comment type="function">
    <text evidence="10 11">3'-5' exonuclease.</text>
</comment>
<keyword evidence="3" id="KW-0235">DNA replication</keyword>
<evidence type="ECO:0000256" key="3">
    <source>
        <dbReference type="ARBA" id="ARBA00022705"/>
    </source>
</evidence>
<dbReference type="HAMAP" id="MF_02206">
    <property type="entry name" value="DinG_exonucl"/>
    <property type="match status" value="1"/>
</dbReference>
<feature type="domain" description="Helicase ATP-binding" evidence="14">
    <location>
        <begin position="250"/>
        <end position="515"/>
    </location>
</feature>
<evidence type="ECO:0000256" key="2">
    <source>
        <dbReference type="ARBA" id="ARBA00022695"/>
    </source>
</evidence>
<feature type="short sequence motif" description="DEAH box" evidence="10">
    <location>
        <begin position="461"/>
        <end position="464"/>
    </location>
</feature>
<dbReference type="OrthoDB" id="9803913at2"/>
<keyword evidence="12" id="KW-0175">Coiled coil</keyword>
<evidence type="ECO:0000259" key="14">
    <source>
        <dbReference type="PROSITE" id="PS51193"/>
    </source>
</evidence>
<dbReference type="GO" id="GO:0005524">
    <property type="term" value="F:ATP binding"/>
    <property type="evidence" value="ECO:0007669"/>
    <property type="project" value="UniProtKB-UniRule"/>
</dbReference>
<dbReference type="EMBL" id="BFBY01000010">
    <property type="protein sequence ID" value="GBG05310.1"/>
    <property type="molecule type" value="Genomic_DNA"/>
</dbReference>
<dbReference type="Pfam" id="PF13307">
    <property type="entry name" value="Helicase_C_2"/>
    <property type="match status" value="1"/>
</dbReference>
<keyword evidence="4 10" id="KW-0540">Nuclease</keyword>
<dbReference type="InterPro" id="IPR014013">
    <property type="entry name" value="Helic_SF1/SF2_ATP-bd_DinG/Rad3"/>
</dbReference>
<dbReference type="SMART" id="SM00479">
    <property type="entry name" value="EXOIII"/>
    <property type="match status" value="1"/>
</dbReference>
<dbReference type="PANTHER" id="PTHR30231:SF41">
    <property type="entry name" value="DNA POLYMERASE III SUBUNIT EPSILON"/>
    <property type="match status" value="1"/>
</dbReference>
<dbReference type="Proteomes" id="UP000257317">
    <property type="component" value="Unassembled WGS sequence"/>
</dbReference>
<evidence type="ECO:0000256" key="8">
    <source>
        <dbReference type="ARBA" id="ARBA00022840"/>
    </source>
</evidence>
<comment type="caution">
    <text evidence="15">The sequence shown here is derived from an EMBL/GenBank/DDBJ whole genome shotgun (WGS) entry which is preliminary data.</text>
</comment>
<dbReference type="Pfam" id="PF00270">
    <property type="entry name" value="DEAD"/>
    <property type="match status" value="1"/>
</dbReference>
<dbReference type="InterPro" id="IPR014001">
    <property type="entry name" value="Helicase_ATP-bd"/>
</dbReference>
<dbReference type="PROSITE" id="PS51193">
    <property type="entry name" value="HELICASE_ATP_BIND_2"/>
    <property type="match status" value="1"/>
</dbReference>
<dbReference type="Gene3D" id="3.40.50.300">
    <property type="entry name" value="P-loop containing nucleotide triphosphate hydrolases"/>
    <property type="match status" value="2"/>
</dbReference>
<keyword evidence="7 10" id="KW-0269">Exonuclease</keyword>
<dbReference type="EC" id="3.1.-.-" evidence="10 11"/>
<sequence>MVTAFENDKFAVVDLETTGTQRDHGDRIIQFGCAIIKNRKVVKTYSFLINPHHNIPQSVENLTDIKNDDVKDAHDFSYYAKRIRKILQDTIFVAHNINFDLPFLNYELVKAGLEPLRGKAIDTVELAQIAFPTYPSYKLKDLTARLNIKHLNPHRADSDALVTAKLLLKIIKRLEQLPTATLNTLTALSKGLLRDTDYIFYEISQYARQLKRPLAKDQIQVRNLILQKQELPQPNLEASENKFPLSDSEKKQIFKGQIRYRKGQTALINRIHDFIEHDKQDNLIVEAPNGSGKTLAYLMAYAYKLYSGRKLVIATPTKVLQEQIYRQEIPQLIKITGLDLFAQEVKSSTHYLDLDGFYNSLYQRDYDQQTLVWQMEILVWLTQTTTGDLDELQLTNYNNPFFDQIQHPGDARVGTYFSDYDFWNLARQRQELADILITNHAYLANHFMDSIWGQNPFLVVDEAHRFTENVTSSRSDGIQFESFWGSVSHLRNLLLFGPVSVKEKFGNQQEFGLILEQLESEIKNLIHAINHVQENLYGQIDLATSRVERRQNRVDFGFQGQDLFPHPDQMKGLLNQIQTSIEKVRQETNQILFLLYQQEHLVNNNDELIQELREEIDQLDFYAEQTYLLIDQLNNSNVLAEKGFILQVTDITDPLSTNIIWMMLDPSEELKQLYQYFSKRLFISATSMNNNSFDFIEKNLSLNPQNTLTYQGKASFKIEKHLKVLALDDPSKLENPNDENYAKFIASFLKEALEHQKHVLVLFTNLETIKDVFTEIINDPSLKDYEILAQGLTGSNQRIAKRFGIADKAILLGANSFWEGIDFKNNGVDLALAVKLPFESPDNPEVKLREERIKNQLKNKGSIFEIDTLPRALIRFRQGAGRLIRNERDHGTFVILDQRVWHKNYGQEFLNALPVGTKKVNYQQLISLLKEENDE</sequence>
<reference evidence="16" key="1">
    <citation type="submission" date="2018-03" db="EMBL/GenBank/DDBJ databases">
        <title>New taxa in the Lactobacillus gasseri group.</title>
        <authorList>
            <person name="Tanizawa Y."/>
            <person name="Tohno M."/>
            <person name="Endo A."/>
            <person name="Arita M."/>
        </authorList>
    </citation>
    <scope>NUCLEOTIDE SEQUENCE [LARGE SCALE GENOMIC DNA]</scope>
    <source>
        <strain evidence="16">DSM 24759</strain>
    </source>
</reference>
<evidence type="ECO:0000256" key="10">
    <source>
        <dbReference type="HAMAP-Rule" id="MF_02206"/>
    </source>
</evidence>
<dbReference type="CDD" id="cd06127">
    <property type="entry name" value="DEDDh"/>
    <property type="match status" value="1"/>
</dbReference>
<dbReference type="InterPro" id="IPR036397">
    <property type="entry name" value="RNaseH_sf"/>
</dbReference>
<dbReference type="FunFam" id="3.30.420.10:FF:000045">
    <property type="entry name" value="3'-5' exonuclease DinG"/>
    <property type="match status" value="1"/>
</dbReference>
<dbReference type="AlphaFoldDB" id="A0A2Z6TG64"/>
<dbReference type="PANTHER" id="PTHR30231">
    <property type="entry name" value="DNA POLYMERASE III SUBUNIT EPSILON"/>
    <property type="match status" value="1"/>
</dbReference>
<evidence type="ECO:0000256" key="12">
    <source>
        <dbReference type="SAM" id="Coils"/>
    </source>
</evidence>
<dbReference type="GO" id="GO:0003677">
    <property type="term" value="F:DNA binding"/>
    <property type="evidence" value="ECO:0007669"/>
    <property type="project" value="InterPro"/>
</dbReference>
<evidence type="ECO:0000256" key="9">
    <source>
        <dbReference type="ARBA" id="ARBA00022932"/>
    </source>
</evidence>
<dbReference type="NCBIfam" id="TIGR00573">
    <property type="entry name" value="dnaq"/>
    <property type="match status" value="1"/>
</dbReference>
<accession>A0A2Z6TG64</accession>
<keyword evidence="9" id="KW-0239">DNA-directed DNA polymerase</keyword>
<dbReference type="InterPro" id="IPR011545">
    <property type="entry name" value="DEAD/DEAH_box_helicase_dom"/>
</dbReference>
<feature type="binding site" evidence="10">
    <location>
        <begin position="287"/>
        <end position="294"/>
    </location>
    <ligand>
        <name>ATP</name>
        <dbReference type="ChEBI" id="CHEBI:30616"/>
    </ligand>
</feature>
<dbReference type="GO" id="GO:0008408">
    <property type="term" value="F:3'-5' exonuclease activity"/>
    <property type="evidence" value="ECO:0007669"/>
    <property type="project" value="UniProtKB-UniRule"/>
</dbReference>
<organism evidence="15 16">
    <name type="scientific">Lactobacillus rodentium</name>
    <dbReference type="NCBI Taxonomy" id="947835"/>
    <lineage>
        <taxon>Bacteria</taxon>
        <taxon>Bacillati</taxon>
        <taxon>Bacillota</taxon>
        <taxon>Bacilli</taxon>
        <taxon>Lactobacillales</taxon>
        <taxon>Lactobacillaceae</taxon>
        <taxon>Lactobacillus</taxon>
    </lineage>
</organism>
<dbReference type="NCBIfam" id="TIGR01407">
    <property type="entry name" value="dinG_rel"/>
    <property type="match status" value="1"/>
</dbReference>
<dbReference type="RefSeq" id="WP_117118640.1">
    <property type="nucleotide sequence ID" value="NZ_BFBY01000010.1"/>
</dbReference>
<dbReference type="Pfam" id="PF00929">
    <property type="entry name" value="RNase_T"/>
    <property type="match status" value="1"/>
</dbReference>
<dbReference type="Gene3D" id="3.30.420.10">
    <property type="entry name" value="Ribonuclease H-like superfamily/Ribonuclease H"/>
    <property type="match status" value="1"/>
</dbReference>
<protein>
    <recommendedName>
        <fullName evidence="10 11">3'-5' exonuclease DinG</fullName>
        <ecNumber evidence="10 11">3.1.-.-</ecNumber>
    </recommendedName>
</protein>
<dbReference type="InterPro" id="IPR013520">
    <property type="entry name" value="Ribonucl_H"/>
</dbReference>
<dbReference type="InterPro" id="IPR027417">
    <property type="entry name" value="P-loop_NTPase"/>
</dbReference>
<dbReference type="GO" id="GO:0004386">
    <property type="term" value="F:helicase activity"/>
    <property type="evidence" value="ECO:0007669"/>
    <property type="project" value="UniProtKB-KW"/>
</dbReference>
<dbReference type="SMART" id="SM00487">
    <property type="entry name" value="DEXDc"/>
    <property type="match status" value="1"/>
</dbReference>
<dbReference type="GO" id="GO:0005829">
    <property type="term" value="C:cytosol"/>
    <property type="evidence" value="ECO:0007669"/>
    <property type="project" value="TreeGrafter"/>
</dbReference>
<keyword evidence="5 10" id="KW-0547">Nucleotide-binding</keyword>
<proteinExistence type="inferred from homology"/>
<keyword evidence="1" id="KW-0808">Transferase</keyword>
<evidence type="ECO:0000313" key="16">
    <source>
        <dbReference type="Proteomes" id="UP000257317"/>
    </source>
</evidence>
<evidence type="ECO:0000256" key="7">
    <source>
        <dbReference type="ARBA" id="ARBA00022839"/>
    </source>
</evidence>
<dbReference type="GO" id="GO:0003887">
    <property type="term" value="F:DNA-directed DNA polymerase activity"/>
    <property type="evidence" value="ECO:0007669"/>
    <property type="project" value="UniProtKB-KW"/>
</dbReference>
<evidence type="ECO:0000256" key="6">
    <source>
        <dbReference type="ARBA" id="ARBA00022801"/>
    </source>
</evidence>
<feature type="coiled-coil region" evidence="12">
    <location>
        <begin position="598"/>
        <end position="625"/>
    </location>
</feature>
<evidence type="ECO:0000256" key="4">
    <source>
        <dbReference type="ARBA" id="ARBA00022722"/>
    </source>
</evidence>
<keyword evidence="16" id="KW-1185">Reference proteome</keyword>
<evidence type="ECO:0000259" key="13">
    <source>
        <dbReference type="PROSITE" id="PS51192"/>
    </source>
</evidence>
<gene>
    <name evidence="10 11" type="primary">dinG</name>
    <name evidence="15" type="ORF">LrDSM24759_12240</name>
</gene>
<dbReference type="InterPro" id="IPR006555">
    <property type="entry name" value="ATP-dep_Helicase_C"/>
</dbReference>
<evidence type="ECO:0000256" key="1">
    <source>
        <dbReference type="ARBA" id="ARBA00022679"/>
    </source>
</evidence>
<evidence type="ECO:0000313" key="15">
    <source>
        <dbReference type="EMBL" id="GBG05310.1"/>
    </source>
</evidence>
<keyword evidence="8 10" id="KW-0067">ATP-binding</keyword>
<comment type="similarity">
    <text evidence="10 11">Belongs to the helicase family. DinG subfamily. Type 2 sub-subfamily.</text>
</comment>
<dbReference type="PROSITE" id="PS51192">
    <property type="entry name" value="HELICASE_ATP_BIND_1"/>
    <property type="match status" value="1"/>
</dbReference>
<dbReference type="InterPro" id="IPR012337">
    <property type="entry name" value="RNaseH-like_sf"/>
</dbReference>
<dbReference type="InterPro" id="IPR006310">
    <property type="entry name" value="DinG"/>
</dbReference>
<keyword evidence="2" id="KW-0548">Nucleotidyltransferase</keyword>
<dbReference type="GO" id="GO:0016818">
    <property type="term" value="F:hydrolase activity, acting on acid anhydrides, in phosphorus-containing anhydrides"/>
    <property type="evidence" value="ECO:0007669"/>
    <property type="project" value="InterPro"/>
</dbReference>
<dbReference type="GO" id="GO:0045004">
    <property type="term" value="P:DNA replication proofreading"/>
    <property type="evidence" value="ECO:0007669"/>
    <property type="project" value="TreeGrafter"/>
</dbReference>
<dbReference type="InterPro" id="IPR006054">
    <property type="entry name" value="DnaQ"/>
</dbReference>
<name>A0A2Z6TG64_9LACO</name>
<dbReference type="SUPFAM" id="SSF52540">
    <property type="entry name" value="P-loop containing nucleoside triphosphate hydrolases"/>
    <property type="match status" value="1"/>
</dbReference>
<keyword evidence="6 10" id="KW-0378">Hydrolase</keyword>
<keyword evidence="15" id="KW-0347">Helicase</keyword>
<feature type="domain" description="Helicase ATP-binding" evidence="13">
    <location>
        <begin position="274"/>
        <end position="517"/>
    </location>
</feature>